<dbReference type="Proteomes" id="UP000606008">
    <property type="component" value="Unassembled WGS sequence"/>
</dbReference>
<dbReference type="CDD" id="cd08916">
    <property type="entry name" value="TrHb3_P"/>
    <property type="match status" value="1"/>
</dbReference>
<evidence type="ECO:0000256" key="3">
    <source>
        <dbReference type="ARBA" id="ARBA00022723"/>
    </source>
</evidence>
<comment type="caution">
    <text evidence="5">The sequence shown here is derived from an EMBL/GenBank/DDBJ whole genome shotgun (WGS) entry which is preliminary data.</text>
</comment>
<dbReference type="RefSeq" id="WP_166691913.1">
    <property type="nucleotide sequence ID" value="NZ_WAEL01000003.1"/>
</dbReference>
<reference evidence="6" key="2">
    <citation type="submission" date="2023-07" db="EMBL/GenBank/DDBJ databases">
        <authorList>
            <person name="Jung D.-H."/>
        </authorList>
    </citation>
    <scope>NUCLEOTIDE SEQUENCE [LARGE SCALE GENOMIC DNA]</scope>
    <source>
        <strain evidence="6">JA-25</strain>
    </source>
</reference>
<evidence type="ECO:0000256" key="4">
    <source>
        <dbReference type="ARBA" id="ARBA00023004"/>
    </source>
</evidence>
<gene>
    <name evidence="5" type="ORF">F7231_10960</name>
</gene>
<name>A0ABX0QE65_9BACT</name>
<sequence length="132" mass="15077">MTTTLHDIESEADIAYFLDRFYDRVRNDAELGYIFDEVAKVDWLAHLPRVAAFWSGILLGSGTYQGNPMRPHFELAQKTPISADHFDQWLTLFTQTLNECFAGERTREALLRAQSIAAVMQSRMYTAGLLQT</sequence>
<evidence type="ECO:0000256" key="1">
    <source>
        <dbReference type="ARBA" id="ARBA00022448"/>
    </source>
</evidence>
<dbReference type="InterPro" id="IPR012292">
    <property type="entry name" value="Globin/Proto"/>
</dbReference>
<organism evidence="5 6">
    <name type="scientific">Fibrivirga algicola</name>
    <dbReference type="NCBI Taxonomy" id="2950420"/>
    <lineage>
        <taxon>Bacteria</taxon>
        <taxon>Pseudomonadati</taxon>
        <taxon>Bacteroidota</taxon>
        <taxon>Cytophagia</taxon>
        <taxon>Cytophagales</taxon>
        <taxon>Spirosomataceae</taxon>
        <taxon>Fibrivirga</taxon>
    </lineage>
</organism>
<keyword evidence="1" id="KW-0813">Transport</keyword>
<keyword evidence="2" id="KW-0349">Heme</keyword>
<keyword evidence="3" id="KW-0479">Metal-binding</keyword>
<keyword evidence="4" id="KW-0408">Iron</keyword>
<dbReference type="SUPFAM" id="SSF46458">
    <property type="entry name" value="Globin-like"/>
    <property type="match status" value="1"/>
</dbReference>
<dbReference type="Pfam" id="PF01152">
    <property type="entry name" value="Bac_globin"/>
    <property type="match status" value="1"/>
</dbReference>
<evidence type="ECO:0000313" key="5">
    <source>
        <dbReference type="EMBL" id="NID10690.1"/>
    </source>
</evidence>
<dbReference type="InterPro" id="IPR001486">
    <property type="entry name" value="Hemoglobin_trunc"/>
</dbReference>
<dbReference type="Gene3D" id="1.10.490.10">
    <property type="entry name" value="Globins"/>
    <property type="match status" value="1"/>
</dbReference>
<protein>
    <submittedName>
        <fullName evidence="5">Group III truncated hemoglobin</fullName>
    </submittedName>
</protein>
<reference evidence="6" key="1">
    <citation type="submission" date="2019-09" db="EMBL/GenBank/DDBJ databases">
        <authorList>
            <person name="Jung D.-H."/>
        </authorList>
    </citation>
    <scope>NUCLEOTIDE SEQUENCE [LARGE SCALE GENOMIC DNA]</scope>
    <source>
        <strain evidence="6">JA-25</strain>
    </source>
</reference>
<dbReference type="EMBL" id="WAEL01000003">
    <property type="protein sequence ID" value="NID10690.1"/>
    <property type="molecule type" value="Genomic_DNA"/>
</dbReference>
<proteinExistence type="predicted"/>
<accession>A0ABX0QE65</accession>
<evidence type="ECO:0000313" key="6">
    <source>
        <dbReference type="Proteomes" id="UP000606008"/>
    </source>
</evidence>
<dbReference type="InterPro" id="IPR009050">
    <property type="entry name" value="Globin-like_sf"/>
</dbReference>
<keyword evidence="6" id="KW-1185">Reference proteome</keyword>
<evidence type="ECO:0000256" key="2">
    <source>
        <dbReference type="ARBA" id="ARBA00022617"/>
    </source>
</evidence>